<dbReference type="InterPro" id="IPR003782">
    <property type="entry name" value="SCO1/SenC"/>
</dbReference>
<keyword evidence="7" id="KW-1185">Reference proteome</keyword>
<dbReference type="InterPro" id="IPR013766">
    <property type="entry name" value="Thioredoxin_domain"/>
</dbReference>
<evidence type="ECO:0000313" key="7">
    <source>
        <dbReference type="Proteomes" id="UP000199150"/>
    </source>
</evidence>
<protein>
    <submittedName>
        <fullName evidence="6">Protein SCO1/2</fullName>
    </submittedName>
</protein>
<keyword evidence="3" id="KW-0479">Metal-binding</keyword>
<evidence type="ECO:0000256" key="1">
    <source>
        <dbReference type="ARBA" id="ARBA00010996"/>
    </source>
</evidence>
<dbReference type="STRING" id="260084.SAMN02927928_0203"/>
<name>A0A1G4TWM3_9CAUL</name>
<reference evidence="7" key="1">
    <citation type="submission" date="2016-10" db="EMBL/GenBank/DDBJ databases">
        <authorList>
            <person name="Varghese N."/>
            <person name="Submissions S."/>
        </authorList>
    </citation>
    <scope>NUCLEOTIDE SEQUENCE [LARGE SCALE GENOMIC DNA]</scope>
    <source>
        <strain evidence="7">CGMCC 1.3431</strain>
    </source>
</reference>
<gene>
    <name evidence="6" type="ORF">SAMN02927928_0203</name>
</gene>
<evidence type="ECO:0000256" key="2">
    <source>
        <dbReference type="ARBA" id="ARBA00023008"/>
    </source>
</evidence>
<sequence length="209" mass="22407">MTKFRLAIIAAAFALLIGLAGYNWYNSLKGGANGARSQYASQVDPSVTIGGPFTLTNQDGQRVDQSILNGKWTAVFFGYTYCPDVCPLTLQSLARTKAALGKDADKLQIVFITVDPERDSPANMKAYLASGGFPPGVIGLTGSSEEIKSVEKAYRVTASKSGDGDNYTYNHTAVIFLMNPKGQFDSPLMSDITPQQSAEQIKDSMKAAT</sequence>
<keyword evidence="4" id="KW-1015">Disulfide bond</keyword>
<dbReference type="RefSeq" id="WP_245679094.1">
    <property type="nucleotide sequence ID" value="NZ_CBCRYE010000014.1"/>
</dbReference>
<dbReference type="PANTHER" id="PTHR12151">
    <property type="entry name" value="ELECTRON TRANSPORT PROTIN SCO1/SENC FAMILY MEMBER"/>
    <property type="match status" value="1"/>
</dbReference>
<dbReference type="Pfam" id="PF02630">
    <property type="entry name" value="SCO1-SenC"/>
    <property type="match status" value="1"/>
</dbReference>
<keyword evidence="2 3" id="KW-0186">Copper</keyword>
<dbReference type="CDD" id="cd02968">
    <property type="entry name" value="SCO"/>
    <property type="match status" value="1"/>
</dbReference>
<evidence type="ECO:0000313" key="6">
    <source>
        <dbReference type="EMBL" id="SCW85105.1"/>
    </source>
</evidence>
<feature type="binding site" evidence="3">
    <location>
        <position position="171"/>
    </location>
    <ligand>
        <name>Cu cation</name>
        <dbReference type="ChEBI" id="CHEBI:23378"/>
    </ligand>
</feature>
<accession>A0A1G4TWM3</accession>
<dbReference type="PANTHER" id="PTHR12151:SF25">
    <property type="entry name" value="LINALOOL DEHYDRATASE_ISOMERASE DOMAIN-CONTAINING PROTEIN"/>
    <property type="match status" value="1"/>
</dbReference>
<comment type="similarity">
    <text evidence="1">Belongs to the SCO1/2 family.</text>
</comment>
<dbReference type="InterPro" id="IPR036249">
    <property type="entry name" value="Thioredoxin-like_sf"/>
</dbReference>
<dbReference type="AlphaFoldDB" id="A0A1G4TWM3"/>
<feature type="domain" description="Thioredoxin" evidence="5">
    <location>
        <begin position="44"/>
        <end position="209"/>
    </location>
</feature>
<dbReference type="PROSITE" id="PS51352">
    <property type="entry name" value="THIOREDOXIN_2"/>
    <property type="match status" value="1"/>
</dbReference>
<dbReference type="EMBL" id="FMTS01000014">
    <property type="protein sequence ID" value="SCW85105.1"/>
    <property type="molecule type" value="Genomic_DNA"/>
</dbReference>
<dbReference type="SUPFAM" id="SSF52833">
    <property type="entry name" value="Thioredoxin-like"/>
    <property type="match status" value="1"/>
</dbReference>
<dbReference type="FunFam" id="3.40.30.10:FF:000013">
    <property type="entry name" value="Blast:Protein SCO1 homolog, mitochondrial"/>
    <property type="match status" value="1"/>
</dbReference>
<dbReference type="GO" id="GO:0046872">
    <property type="term" value="F:metal ion binding"/>
    <property type="evidence" value="ECO:0007669"/>
    <property type="project" value="UniProtKB-KW"/>
</dbReference>
<evidence type="ECO:0000259" key="5">
    <source>
        <dbReference type="PROSITE" id="PS51352"/>
    </source>
</evidence>
<dbReference type="Proteomes" id="UP000199150">
    <property type="component" value="Unassembled WGS sequence"/>
</dbReference>
<evidence type="ECO:0000256" key="4">
    <source>
        <dbReference type="PIRSR" id="PIRSR603782-2"/>
    </source>
</evidence>
<proteinExistence type="inferred from homology"/>
<feature type="binding site" evidence="3">
    <location>
        <position position="82"/>
    </location>
    <ligand>
        <name>Cu cation</name>
        <dbReference type="ChEBI" id="CHEBI:23378"/>
    </ligand>
</feature>
<organism evidence="6 7">
    <name type="scientific">Asticcacaulis taihuensis</name>
    <dbReference type="NCBI Taxonomy" id="260084"/>
    <lineage>
        <taxon>Bacteria</taxon>
        <taxon>Pseudomonadati</taxon>
        <taxon>Pseudomonadota</taxon>
        <taxon>Alphaproteobacteria</taxon>
        <taxon>Caulobacterales</taxon>
        <taxon>Caulobacteraceae</taxon>
        <taxon>Asticcacaulis</taxon>
    </lineage>
</organism>
<evidence type="ECO:0000256" key="3">
    <source>
        <dbReference type="PIRSR" id="PIRSR603782-1"/>
    </source>
</evidence>
<feature type="disulfide bond" description="Redox-active" evidence="4">
    <location>
        <begin position="82"/>
        <end position="86"/>
    </location>
</feature>
<feature type="binding site" evidence="3">
    <location>
        <position position="86"/>
    </location>
    <ligand>
        <name>Cu cation</name>
        <dbReference type="ChEBI" id="CHEBI:23378"/>
    </ligand>
</feature>
<dbReference type="Gene3D" id="3.40.30.10">
    <property type="entry name" value="Glutaredoxin"/>
    <property type="match status" value="1"/>
</dbReference>